<evidence type="ECO:0000256" key="5">
    <source>
        <dbReference type="ARBA" id="ARBA00023136"/>
    </source>
</evidence>
<keyword evidence="5" id="KW-0472">Membrane</keyword>
<dbReference type="InterPro" id="IPR009721">
    <property type="entry name" value="O-acyltransferase_WSD1_C"/>
</dbReference>
<dbReference type="EMBL" id="BGZK01000642">
    <property type="protein sequence ID" value="GBP54257.1"/>
    <property type="molecule type" value="Genomic_DNA"/>
</dbReference>
<dbReference type="STRING" id="151549.A0A4C1WVW2"/>
<dbReference type="AlphaFoldDB" id="A0A4C1WVW2"/>
<keyword evidence="3" id="KW-0812">Transmembrane</keyword>
<comment type="similarity">
    <text evidence="2">Belongs to the peroxisomal membrane protein PXMP2/4 family.</text>
</comment>
<dbReference type="OrthoDB" id="619536at2759"/>
<sequence>MSVMLTWWRGMLRRRPVLTNTVVYGTFYTAAELSQQTFNKYYTPEKPEIDLLAASRIVTVGSGLYAPTLYFWYKFLDHKFVGTAIRTVATKVAMDQLCMTPILLAAFFTVLSVMERKKDVFQELKQKYWTAFVANQSFWIPGQTINFLLVPPHLRVVISRDKPACGPLESRRSPPTIDIRNSRDFSYLDSFDVFWCLEDDSANNIISVLGIVECESPKSLAGNIRDKLETIMANEDTETKKIFYRRDEKFGFYYWRRFGAVDLGRYVRVMSYTKNCELRKSDLENLMVSLTDKPLPYEDEGLFEILIIENKLAHENGKLNDEYGIIFRIHHSVGDGLALVEFLSKSLADKTSDSVIRVPDKNILHGPKLSGKKFYKWTESDENLFMKIKEIKNVFDGAKFSDVLVNTLSYSLGKFFEKIMNTVPEEVGVILPLKVLKSHKLDNFPLKNDFAVTIMDVPIKHCNINVARRTCNKIRTSADPMTNYYLLKALCSVLPKGVLQRLLNSNQATLVFSNMPGPERLSVCGGNVLKSLIFFVPYKGSTGVGVTALTYGNELRFGIVADAVLLSNAEDLECILLGMVEGINELHKKHVR</sequence>
<accession>A0A4C1WVW2</accession>
<evidence type="ECO:0000259" key="6">
    <source>
        <dbReference type="Pfam" id="PF06974"/>
    </source>
</evidence>
<dbReference type="GO" id="GO:0005739">
    <property type="term" value="C:mitochondrion"/>
    <property type="evidence" value="ECO:0007669"/>
    <property type="project" value="TreeGrafter"/>
</dbReference>
<comment type="caution">
    <text evidence="7">The sequence shown here is derived from an EMBL/GenBank/DDBJ whole genome shotgun (WGS) entry which is preliminary data.</text>
</comment>
<dbReference type="Pfam" id="PF06974">
    <property type="entry name" value="WS_DGAT_C"/>
    <property type="match status" value="1"/>
</dbReference>
<feature type="domain" description="O-acyltransferase WSD1 C-terminal" evidence="6">
    <location>
        <begin position="449"/>
        <end position="572"/>
    </location>
</feature>
<dbReference type="Proteomes" id="UP000299102">
    <property type="component" value="Unassembled WGS sequence"/>
</dbReference>
<evidence type="ECO:0000256" key="1">
    <source>
        <dbReference type="ARBA" id="ARBA00004141"/>
    </source>
</evidence>
<keyword evidence="8" id="KW-1185">Reference proteome</keyword>
<proteinExistence type="inferred from homology"/>
<dbReference type="InterPro" id="IPR007248">
    <property type="entry name" value="Mpv17_PMP22"/>
</dbReference>
<keyword evidence="4" id="KW-1133">Transmembrane helix</keyword>
<evidence type="ECO:0000256" key="2">
    <source>
        <dbReference type="ARBA" id="ARBA00006824"/>
    </source>
</evidence>
<evidence type="ECO:0000313" key="7">
    <source>
        <dbReference type="EMBL" id="GBP54257.1"/>
    </source>
</evidence>
<gene>
    <name evidence="7" type="primary">mpv17l</name>
    <name evidence="7" type="ORF">EVAR_36472_1</name>
</gene>
<evidence type="ECO:0000256" key="4">
    <source>
        <dbReference type="ARBA" id="ARBA00022989"/>
    </source>
</evidence>
<dbReference type="GO" id="GO:0016020">
    <property type="term" value="C:membrane"/>
    <property type="evidence" value="ECO:0007669"/>
    <property type="project" value="UniProtKB-SubCell"/>
</dbReference>
<evidence type="ECO:0000313" key="8">
    <source>
        <dbReference type="Proteomes" id="UP000299102"/>
    </source>
</evidence>
<dbReference type="PANTHER" id="PTHR11266:SF85">
    <property type="entry name" value="MPV17-LIKE PROTEIN"/>
    <property type="match status" value="1"/>
</dbReference>
<name>A0A4C1WVW2_EUMVA</name>
<organism evidence="7 8">
    <name type="scientific">Eumeta variegata</name>
    <name type="common">Bagworm moth</name>
    <name type="synonym">Eumeta japonica</name>
    <dbReference type="NCBI Taxonomy" id="151549"/>
    <lineage>
        <taxon>Eukaryota</taxon>
        <taxon>Metazoa</taxon>
        <taxon>Ecdysozoa</taxon>
        <taxon>Arthropoda</taxon>
        <taxon>Hexapoda</taxon>
        <taxon>Insecta</taxon>
        <taxon>Pterygota</taxon>
        <taxon>Neoptera</taxon>
        <taxon>Endopterygota</taxon>
        <taxon>Lepidoptera</taxon>
        <taxon>Glossata</taxon>
        <taxon>Ditrysia</taxon>
        <taxon>Tineoidea</taxon>
        <taxon>Psychidae</taxon>
        <taxon>Oiketicinae</taxon>
        <taxon>Eumeta</taxon>
    </lineage>
</organism>
<evidence type="ECO:0000256" key="3">
    <source>
        <dbReference type="ARBA" id="ARBA00022692"/>
    </source>
</evidence>
<reference evidence="7 8" key="1">
    <citation type="journal article" date="2019" name="Commun. Biol.">
        <title>The bagworm genome reveals a unique fibroin gene that provides high tensile strength.</title>
        <authorList>
            <person name="Kono N."/>
            <person name="Nakamura H."/>
            <person name="Ohtoshi R."/>
            <person name="Tomita M."/>
            <person name="Numata K."/>
            <person name="Arakawa K."/>
        </authorList>
    </citation>
    <scope>NUCLEOTIDE SEQUENCE [LARGE SCALE GENOMIC DNA]</scope>
</reference>
<protein>
    <submittedName>
        <fullName evidence="7">Mpv17-like protein</fullName>
    </submittedName>
</protein>
<comment type="subcellular location">
    <subcellularLocation>
        <location evidence="1">Membrane</location>
        <topology evidence="1">Multi-pass membrane protein</topology>
    </subcellularLocation>
</comment>
<dbReference type="Pfam" id="PF04117">
    <property type="entry name" value="Mpv17_PMP22"/>
    <property type="match status" value="1"/>
</dbReference>
<dbReference type="PANTHER" id="PTHR11266">
    <property type="entry name" value="PEROXISOMAL MEMBRANE PROTEIN 2, PXMP2 MPV17"/>
    <property type="match status" value="1"/>
</dbReference>